<evidence type="ECO:0000313" key="3">
    <source>
        <dbReference type="Proteomes" id="UP000250043"/>
    </source>
</evidence>
<dbReference type="Proteomes" id="UP000250043">
    <property type="component" value="Unassembled WGS sequence"/>
</dbReference>
<evidence type="ECO:0000313" key="2">
    <source>
        <dbReference type="EMBL" id="OCH85273.1"/>
    </source>
</evidence>
<protein>
    <submittedName>
        <fullName evidence="2">Uncharacterized protein</fullName>
    </submittedName>
</protein>
<feature type="compositionally biased region" description="Basic residues" evidence="1">
    <location>
        <begin position="355"/>
        <end position="375"/>
    </location>
</feature>
<evidence type="ECO:0000256" key="1">
    <source>
        <dbReference type="SAM" id="MobiDB-lite"/>
    </source>
</evidence>
<name>A0A8E2DJZ7_9APHY</name>
<feature type="compositionally biased region" description="Low complexity" evidence="1">
    <location>
        <begin position="88"/>
        <end position="100"/>
    </location>
</feature>
<keyword evidence="3" id="KW-1185">Reference proteome</keyword>
<feature type="region of interest" description="Disordered" evidence="1">
    <location>
        <begin position="309"/>
        <end position="379"/>
    </location>
</feature>
<gene>
    <name evidence="2" type="ORF">OBBRIDRAFT_324457</name>
</gene>
<dbReference type="OrthoDB" id="2804737at2759"/>
<feature type="region of interest" description="Disordered" evidence="1">
    <location>
        <begin position="34"/>
        <end position="100"/>
    </location>
</feature>
<dbReference type="EMBL" id="KV722596">
    <property type="protein sequence ID" value="OCH85273.1"/>
    <property type="molecule type" value="Genomic_DNA"/>
</dbReference>
<feature type="compositionally biased region" description="Basic and acidic residues" evidence="1">
    <location>
        <begin position="338"/>
        <end position="354"/>
    </location>
</feature>
<accession>A0A8E2DJZ7</accession>
<proteinExistence type="predicted"/>
<organism evidence="2 3">
    <name type="scientific">Obba rivulosa</name>
    <dbReference type="NCBI Taxonomy" id="1052685"/>
    <lineage>
        <taxon>Eukaryota</taxon>
        <taxon>Fungi</taxon>
        <taxon>Dikarya</taxon>
        <taxon>Basidiomycota</taxon>
        <taxon>Agaricomycotina</taxon>
        <taxon>Agaricomycetes</taxon>
        <taxon>Polyporales</taxon>
        <taxon>Gelatoporiaceae</taxon>
        <taxon>Obba</taxon>
    </lineage>
</organism>
<dbReference type="AlphaFoldDB" id="A0A8E2DJZ7"/>
<reference evidence="2 3" key="1">
    <citation type="submission" date="2016-07" db="EMBL/GenBank/DDBJ databases">
        <title>Draft genome of the white-rot fungus Obba rivulosa 3A-2.</title>
        <authorList>
            <consortium name="DOE Joint Genome Institute"/>
            <person name="Miettinen O."/>
            <person name="Riley R."/>
            <person name="Acob R."/>
            <person name="Barry K."/>
            <person name="Cullen D."/>
            <person name="De Vries R."/>
            <person name="Hainaut M."/>
            <person name="Hatakka A."/>
            <person name="Henrissat B."/>
            <person name="Hilden K."/>
            <person name="Kuo R."/>
            <person name="Labutti K."/>
            <person name="Lipzen A."/>
            <person name="Makela M.R."/>
            <person name="Sandor L."/>
            <person name="Spatafora J.W."/>
            <person name="Grigoriev I.V."/>
            <person name="Hibbett D.S."/>
        </authorList>
    </citation>
    <scope>NUCLEOTIDE SEQUENCE [LARGE SCALE GENOMIC DNA]</scope>
    <source>
        <strain evidence="2 3">3A-2</strain>
    </source>
</reference>
<sequence length="454" mass="49671">MTHNALALNGVNGVVPSKPERSWGQAASLFLSEPVGQVSSTSDVSPSLKHPHMESPFLGDHPQLHSPHASRLLHDDSFSPYAGDQDMPSSPSTSITSTLTTPCTSPALRYISTSDSNSSLADIDLKKNRSLSPLRLALGSPSSSQPLAICPMLIFPPQHIDAPAEWDDLVAEEDMDVHTEGDLVAGRNAPPDPTECYITPATVETTSSASPSHCGQDLDIPLVAAEALEASAPVESVAQLADSESREIPCPEEPSHFHAWMRPRPQRMCTRNSRRHFTTSVEPAVLRSFSSGPIASSSRLLLPAVDDDGAVSGETRTIGRKAKREQLDPDHGEEENIEEHLSDGEYTPHDDNPRPAKRRKTTGCGGRRRRRRIKKTSVTPKSRCKRCNTTFTRAHDLKRHNQSTTCSGAQRLTCPYCEESEDGGNKLSRYDALVRHIKTKHKGFEVPSKSKYEE</sequence>
<dbReference type="Gene3D" id="3.30.160.60">
    <property type="entry name" value="Classic Zinc Finger"/>
    <property type="match status" value="1"/>
</dbReference>